<reference evidence="1" key="2">
    <citation type="journal article" date="2022" name="New Phytol.">
        <title>Evolutionary transition to the ectomycorrhizal habit in the genomes of a hyperdiverse lineage of mushroom-forming fungi.</title>
        <authorList>
            <person name="Looney B."/>
            <person name="Miyauchi S."/>
            <person name="Morin E."/>
            <person name="Drula E."/>
            <person name="Courty P.E."/>
            <person name="Kohler A."/>
            <person name="Kuo A."/>
            <person name="LaButti K."/>
            <person name="Pangilinan J."/>
            <person name="Lipzen A."/>
            <person name="Riley R."/>
            <person name="Andreopoulos W."/>
            <person name="He G."/>
            <person name="Johnson J."/>
            <person name="Nolan M."/>
            <person name="Tritt A."/>
            <person name="Barry K.W."/>
            <person name="Grigoriev I.V."/>
            <person name="Nagy L.G."/>
            <person name="Hibbett D."/>
            <person name="Henrissat B."/>
            <person name="Matheny P.B."/>
            <person name="Labbe J."/>
            <person name="Martin F.M."/>
        </authorList>
    </citation>
    <scope>NUCLEOTIDE SEQUENCE</scope>
    <source>
        <strain evidence="1">HHB10654</strain>
    </source>
</reference>
<comment type="caution">
    <text evidence="1">The sequence shown here is derived from an EMBL/GenBank/DDBJ whole genome shotgun (WGS) entry which is preliminary data.</text>
</comment>
<proteinExistence type="predicted"/>
<keyword evidence="2" id="KW-1185">Reference proteome</keyword>
<dbReference type="EMBL" id="MU277272">
    <property type="protein sequence ID" value="KAI0056052.1"/>
    <property type="molecule type" value="Genomic_DNA"/>
</dbReference>
<accession>A0ACB8SIJ7</accession>
<gene>
    <name evidence="1" type="ORF">BV25DRAFT_1921291</name>
</gene>
<evidence type="ECO:0000313" key="2">
    <source>
        <dbReference type="Proteomes" id="UP000814140"/>
    </source>
</evidence>
<protein>
    <submittedName>
        <fullName evidence="1">Uncharacterized protein</fullName>
    </submittedName>
</protein>
<reference evidence="1" key="1">
    <citation type="submission" date="2021-03" db="EMBL/GenBank/DDBJ databases">
        <authorList>
            <consortium name="DOE Joint Genome Institute"/>
            <person name="Ahrendt S."/>
            <person name="Looney B.P."/>
            <person name="Miyauchi S."/>
            <person name="Morin E."/>
            <person name="Drula E."/>
            <person name="Courty P.E."/>
            <person name="Chicoki N."/>
            <person name="Fauchery L."/>
            <person name="Kohler A."/>
            <person name="Kuo A."/>
            <person name="Labutti K."/>
            <person name="Pangilinan J."/>
            <person name="Lipzen A."/>
            <person name="Riley R."/>
            <person name="Andreopoulos W."/>
            <person name="He G."/>
            <person name="Johnson J."/>
            <person name="Barry K.W."/>
            <person name="Grigoriev I.V."/>
            <person name="Nagy L."/>
            <person name="Hibbett D."/>
            <person name="Henrissat B."/>
            <person name="Matheny P.B."/>
            <person name="Labbe J."/>
            <person name="Martin F."/>
        </authorList>
    </citation>
    <scope>NUCLEOTIDE SEQUENCE</scope>
    <source>
        <strain evidence="1">HHB10654</strain>
    </source>
</reference>
<organism evidence="1 2">
    <name type="scientific">Artomyces pyxidatus</name>
    <dbReference type="NCBI Taxonomy" id="48021"/>
    <lineage>
        <taxon>Eukaryota</taxon>
        <taxon>Fungi</taxon>
        <taxon>Dikarya</taxon>
        <taxon>Basidiomycota</taxon>
        <taxon>Agaricomycotina</taxon>
        <taxon>Agaricomycetes</taxon>
        <taxon>Russulales</taxon>
        <taxon>Auriscalpiaceae</taxon>
        <taxon>Artomyces</taxon>
    </lineage>
</organism>
<sequence length="263" mass="26629">MRIFTATVYTSYLASTAAYAQSPLWGQCGGSGWNGATTCVSGATCTYENPYYSQCLPSSSSGGSTVSSQSISSTATSTSSSTPLPTYGAGGYIQKSTGTASFTHYSGCGQAACGKPATGYTAALSQLAFGSVVGLGPGDACGRCFSITANADAYPTNFTGPFATIVVKVTDMCPVQGNQEFCGQTTSTPINQHGMPVHFDLCEDTGAAAAFFLTDHGALTGNYTEISCSLWSGSDGSALWNGACLSGETAPIWPSVGCGNQGA</sequence>
<name>A0ACB8SIJ7_9AGAM</name>
<dbReference type="Proteomes" id="UP000814140">
    <property type="component" value="Unassembled WGS sequence"/>
</dbReference>
<evidence type="ECO:0000313" key="1">
    <source>
        <dbReference type="EMBL" id="KAI0056052.1"/>
    </source>
</evidence>